<feature type="region of interest" description="Disordered" evidence="1">
    <location>
        <begin position="255"/>
        <end position="427"/>
    </location>
</feature>
<evidence type="ECO:0000313" key="3">
    <source>
        <dbReference type="Proteomes" id="UP000554235"/>
    </source>
</evidence>
<evidence type="ECO:0000313" key="2">
    <source>
        <dbReference type="EMBL" id="KAF4461658.1"/>
    </source>
</evidence>
<evidence type="ECO:0000256" key="1">
    <source>
        <dbReference type="SAM" id="MobiDB-lite"/>
    </source>
</evidence>
<keyword evidence="3" id="KW-1185">Reference proteome</keyword>
<dbReference type="AlphaFoldDB" id="A0A8H4P8U3"/>
<feature type="region of interest" description="Disordered" evidence="1">
    <location>
        <begin position="477"/>
        <end position="513"/>
    </location>
</feature>
<dbReference type="EMBL" id="JAADYS010001673">
    <property type="protein sequence ID" value="KAF4461658.1"/>
    <property type="molecule type" value="Genomic_DNA"/>
</dbReference>
<dbReference type="OrthoDB" id="5142910at2759"/>
<protein>
    <submittedName>
        <fullName evidence="2">Uncharacterized protein</fullName>
    </submittedName>
</protein>
<gene>
    <name evidence="2" type="ORF">FALBO_11540</name>
</gene>
<proteinExistence type="predicted"/>
<feature type="compositionally biased region" description="Polar residues" evidence="1">
    <location>
        <begin position="266"/>
        <end position="315"/>
    </location>
</feature>
<feature type="compositionally biased region" description="Polar residues" evidence="1">
    <location>
        <begin position="487"/>
        <end position="513"/>
    </location>
</feature>
<sequence length="606" mass="66736">MSRPPTPVSACPLKRLEFRDGSSTRIYNSRHPSSIFTFTVEGERSIDAETGTLIILIYQGMQQVVCILSDDVGQVLTLQVSIRLNELAKSSRVPDDIVSVDRRHKQLCISVPSNSQSIIAHFEEKRDFNIAVYLLQKSDLHINDSIPSSLPPTAPSSRPLFDAPNLEPRLASIKPLSSLSPNSMQDVSPSNQSFTTVLNTPLQYSPIPSPVPSTQLSYSQGPCSVPNFSSPNHLPEPVSVPAYLSPYNMHLARGGNTHMPHLGSPLRNSFSPEFTRQPSNSTEPTSFQGDASLPDSQTYPATTFSRGLPLNNTEGHPSIIRTKTSQDEAEVIRSNSRSSDPDHQGISQVEVHDFRDLMPQPRKLPFESRSKRSASLQEPLMRDETTEATSNQAQSKRAKRLANEEGMSSSEAISRVRPGDPKDACRITPGGTRCDAYRGTSSTLADHYSNTPIVQMPQIPTAPEAISLAKKLRREVDEATRDAECQTDMQIDPTTSNASNNGPNNPTLEQTSCAASNPKPMVLVTHPSTLREVHQATSKLFEQYEADLANGSDEKISAKFYLYRIRAERRGFWLSKLGGRLALFDSCLGRGTSTIHGKREESVRET</sequence>
<organism evidence="2 3">
    <name type="scientific">Fusarium albosuccineum</name>
    <dbReference type="NCBI Taxonomy" id="1237068"/>
    <lineage>
        <taxon>Eukaryota</taxon>
        <taxon>Fungi</taxon>
        <taxon>Dikarya</taxon>
        <taxon>Ascomycota</taxon>
        <taxon>Pezizomycotina</taxon>
        <taxon>Sordariomycetes</taxon>
        <taxon>Hypocreomycetidae</taxon>
        <taxon>Hypocreales</taxon>
        <taxon>Nectriaceae</taxon>
        <taxon>Fusarium</taxon>
        <taxon>Fusarium decemcellulare species complex</taxon>
    </lineage>
</organism>
<accession>A0A8H4P8U3</accession>
<dbReference type="Proteomes" id="UP000554235">
    <property type="component" value="Unassembled WGS sequence"/>
</dbReference>
<comment type="caution">
    <text evidence="2">The sequence shown here is derived from an EMBL/GenBank/DDBJ whole genome shotgun (WGS) entry which is preliminary data.</text>
</comment>
<reference evidence="2 3" key="1">
    <citation type="submission" date="2020-01" db="EMBL/GenBank/DDBJ databases">
        <title>Identification and distribution of gene clusters putatively required for synthesis of sphingolipid metabolism inhibitors in phylogenetically diverse species of the filamentous fungus Fusarium.</title>
        <authorList>
            <person name="Kim H.-S."/>
            <person name="Busman M."/>
            <person name="Brown D.W."/>
            <person name="Divon H."/>
            <person name="Uhlig S."/>
            <person name="Proctor R.H."/>
        </authorList>
    </citation>
    <scope>NUCLEOTIDE SEQUENCE [LARGE SCALE GENOMIC DNA]</scope>
    <source>
        <strain evidence="2 3">NRRL 20459</strain>
    </source>
</reference>
<name>A0A8H4P8U3_9HYPO</name>